<dbReference type="InterPro" id="IPR036034">
    <property type="entry name" value="PDZ_sf"/>
</dbReference>
<dbReference type="AlphaFoldDB" id="A0A4R9LYP9"/>
<accession>A0A4R9LYP9</accession>
<dbReference type="Pfam" id="PF13180">
    <property type="entry name" value="PDZ_2"/>
    <property type="match status" value="1"/>
</dbReference>
<proteinExistence type="predicted"/>
<evidence type="ECO:0000256" key="1">
    <source>
        <dbReference type="ARBA" id="ARBA00022670"/>
    </source>
</evidence>
<dbReference type="PANTHER" id="PTHR43343:SF3">
    <property type="entry name" value="PROTEASE DO-LIKE 8, CHLOROPLASTIC"/>
    <property type="match status" value="1"/>
</dbReference>
<keyword evidence="1" id="KW-0645">Protease</keyword>
<dbReference type="SUPFAM" id="SSF50156">
    <property type="entry name" value="PDZ domain-like"/>
    <property type="match status" value="1"/>
</dbReference>
<dbReference type="OrthoDB" id="9758917at2"/>
<evidence type="ECO:0000256" key="2">
    <source>
        <dbReference type="ARBA" id="ARBA00022801"/>
    </source>
</evidence>
<evidence type="ECO:0000313" key="5">
    <source>
        <dbReference type="Proteomes" id="UP000298058"/>
    </source>
</evidence>
<dbReference type="Gene3D" id="2.30.42.10">
    <property type="match status" value="1"/>
</dbReference>
<dbReference type="InterPro" id="IPR051201">
    <property type="entry name" value="Chloro_Bact_Ser_Proteases"/>
</dbReference>
<evidence type="ECO:0000259" key="3">
    <source>
        <dbReference type="PROSITE" id="PS50106"/>
    </source>
</evidence>
<dbReference type="PRINTS" id="PR00834">
    <property type="entry name" value="PROTEASES2C"/>
</dbReference>
<keyword evidence="5" id="KW-1185">Reference proteome</keyword>
<dbReference type="GO" id="GO:0006508">
    <property type="term" value="P:proteolysis"/>
    <property type="evidence" value="ECO:0007669"/>
    <property type="project" value="UniProtKB-KW"/>
</dbReference>
<dbReference type="PROSITE" id="PS50106">
    <property type="entry name" value="PDZ"/>
    <property type="match status" value="1"/>
</dbReference>
<dbReference type="InterPro" id="IPR009003">
    <property type="entry name" value="Peptidase_S1_PA"/>
</dbReference>
<protein>
    <submittedName>
        <fullName evidence="4">PDZ domain-containing protein</fullName>
    </submittedName>
</protein>
<organism evidence="4 5">
    <name type="scientific">Leptospira idonii</name>
    <dbReference type="NCBI Taxonomy" id="1193500"/>
    <lineage>
        <taxon>Bacteria</taxon>
        <taxon>Pseudomonadati</taxon>
        <taxon>Spirochaetota</taxon>
        <taxon>Spirochaetia</taxon>
        <taxon>Leptospirales</taxon>
        <taxon>Leptospiraceae</taxon>
        <taxon>Leptospira</taxon>
    </lineage>
</organism>
<gene>
    <name evidence="4" type="ORF">EHS15_09005</name>
</gene>
<dbReference type="SUPFAM" id="SSF50494">
    <property type="entry name" value="Trypsin-like serine proteases"/>
    <property type="match status" value="1"/>
</dbReference>
<evidence type="ECO:0000313" key="4">
    <source>
        <dbReference type="EMBL" id="TGN19463.1"/>
    </source>
</evidence>
<sequence>MSPKKPNPFKFVAVAATSLLIGTFLSPILTCGDSQPQNPLQLKADSNDKASPAQVQAVALEDAFREVFEKASPSVVLIQTEQTLSRSITGDPYVDHFFGLQNQGRSRSGLGSGIILNEEGYVLTNHHVIGGMDKFTVRLKNKKKFEAVVIGSDSVLDIALLKIDAPKEELKAASIGDSEKVKVGNWAIAIGAPLGLDYSFTVGVISAVERAIDNSGLSYIQTDAAINQGNSGGPLLNIKGEVIGINRMIFSQSGGSEGIGLTIPINEAKKVAEQLKLHGKVNRPWIGISMVAVTEEINEDKRLGLTSLKGALIAQILANSPAHKAGLRPLDFIIELDGKPVSGPDDVKSIISSSKVGKGIQIKIIRNRKEILTSITPMQIPK</sequence>
<dbReference type="InterPro" id="IPR001478">
    <property type="entry name" value="PDZ"/>
</dbReference>
<dbReference type="PANTHER" id="PTHR43343">
    <property type="entry name" value="PEPTIDASE S12"/>
    <property type="match status" value="1"/>
</dbReference>
<comment type="caution">
    <text evidence="4">The sequence shown here is derived from an EMBL/GenBank/DDBJ whole genome shotgun (WGS) entry which is preliminary data.</text>
</comment>
<reference evidence="4" key="1">
    <citation type="journal article" date="2019" name="PLoS Negl. Trop. Dis.">
        <title>Revisiting the worldwide diversity of Leptospira species in the environment.</title>
        <authorList>
            <person name="Vincent A.T."/>
            <person name="Schiettekatte O."/>
            <person name="Bourhy P."/>
            <person name="Veyrier F.J."/>
            <person name="Picardeau M."/>
        </authorList>
    </citation>
    <scope>NUCLEOTIDE SEQUENCE [LARGE SCALE GENOMIC DNA]</scope>
    <source>
        <strain evidence="4">201300427</strain>
    </source>
</reference>
<dbReference type="Pfam" id="PF13365">
    <property type="entry name" value="Trypsin_2"/>
    <property type="match status" value="1"/>
</dbReference>
<keyword evidence="2" id="KW-0378">Hydrolase</keyword>
<dbReference type="Proteomes" id="UP000298058">
    <property type="component" value="Unassembled WGS sequence"/>
</dbReference>
<feature type="domain" description="PDZ" evidence="3">
    <location>
        <begin position="290"/>
        <end position="368"/>
    </location>
</feature>
<dbReference type="GO" id="GO:0004252">
    <property type="term" value="F:serine-type endopeptidase activity"/>
    <property type="evidence" value="ECO:0007669"/>
    <property type="project" value="InterPro"/>
</dbReference>
<dbReference type="Gene3D" id="2.40.10.120">
    <property type="match status" value="1"/>
</dbReference>
<dbReference type="SMART" id="SM00228">
    <property type="entry name" value="PDZ"/>
    <property type="match status" value="1"/>
</dbReference>
<name>A0A4R9LYP9_9LEPT</name>
<dbReference type="RefSeq" id="WP_135760225.1">
    <property type="nucleotide sequence ID" value="NZ_RQHW01000031.1"/>
</dbReference>
<dbReference type="EMBL" id="RQHW01000031">
    <property type="protein sequence ID" value="TGN19463.1"/>
    <property type="molecule type" value="Genomic_DNA"/>
</dbReference>
<dbReference type="InterPro" id="IPR001940">
    <property type="entry name" value="Peptidase_S1C"/>
</dbReference>